<sequence>MLPVCQVSANAAGNVSLAAQQQGKVTGVVVDANGEPVIGATVMVKGSSNGSIADIEGKFTISNVPANAVIQVSYVGYKTATVAVKGQSKLRIVLEEDAASLDELVVVGYGVQKKSDVTGALTRVGEKELQARPVSNAFEALQGKAAGVDITSSERPGTVGDIRIRGERSITAQNAPLYVVDGVPLMSGSGIETLNPRDIEAIDILKDASATAIYGSRGANGVVIVTTKQGKAGQLSLNYSGSVTFQNLVDRSPSISAADYIQYRRWAAYNSDPAKYADPRNPTQASDYEIFRSIDDATARDNVMNGWQSGSWNPNDVIDYDWTGQALRTGVVHEHTINASGGTDKLNAFGSFGYLSNKGTQQGQEYNRFTARLGMNINPTKWMSINMSFNASRESQDYGMSSAYAPSSTNSAAGLYELYKKSYRWALPYDANGDRVKYPGGDNLAYNPINEWEHNISNRETYRILGSLSAQLHLGEIWAPLKGLEYKLAFGPDFRNYRKGDFIDEESAYNWIKGGTNQSRWEQRRGFSYTLDNMITYNRTFAKKHNVGLTLLQSATEWRYETANMGLSRIENDEWLWNAMGSLDITDKENGASMSTGINERQLESYMIRLNYAFNDRYLLTASGRWDGASQLSKGRKWAFFPSMSLGWRIQEEAFMKDIRWIDNLKLRAGVGVTGNSSIQPYSTLGKIQSIYVPTSDGYDKAYTINDPAYVKDALVMANTQVGWEKTTQWNFGLDYGFLGNRIFGSLDVYFSKTNDLLLAMSIPTVTGYSSTIGNIGKTSNHGVELTVNAIPVVNKDFRWETSFNMAWQKDKIDELANGKEDDIANARFIGEQLNVYYDFLTDGLWQDTPEDQAEMAKWNANGYKFTPGNVKPVDQNGDYKMVASDDKVIIGNKRPTFTAGWNNTFNYKGLELSFQLYGRFGYWVHAPQYLFGFGGLGEAALDYWTPDNTGARFQKPVLTSAQTGDTDQFSSQNGYEKANFIRMRNISLGYTLPSKLLKNVQLKNVKVYAQVINPFDLHQSVAGLDLDTGNSYFNRSWVIGLELGF</sequence>
<keyword evidence="1" id="KW-0675">Receptor</keyword>
<organism evidence="1 2">
    <name type="scientific">Palleniella muris</name>
    <dbReference type="NCBI Taxonomy" id="3038145"/>
    <lineage>
        <taxon>Bacteria</taxon>
        <taxon>Pseudomonadati</taxon>
        <taxon>Bacteroidota</taxon>
        <taxon>Bacteroidia</taxon>
        <taxon>Bacteroidales</taxon>
        <taxon>Prevotellaceae</taxon>
        <taxon>Palleniella</taxon>
    </lineage>
</organism>
<name>A0AC61QMJ7_9BACT</name>
<reference evidence="1" key="1">
    <citation type="submission" date="2019-04" db="EMBL/GenBank/DDBJ databases">
        <title>Microbes associate with the intestines of laboratory mice.</title>
        <authorList>
            <person name="Navarre W."/>
            <person name="Wong E."/>
            <person name="Huang K."/>
            <person name="Tropini C."/>
            <person name="Ng K."/>
            <person name="Yu B."/>
        </authorList>
    </citation>
    <scope>NUCLEOTIDE SEQUENCE</scope>
    <source>
        <strain evidence="1">NM73_A23</strain>
    </source>
</reference>
<dbReference type="EMBL" id="SRZC01000026">
    <property type="protein sequence ID" value="TGX80466.1"/>
    <property type="molecule type" value="Genomic_DNA"/>
</dbReference>
<evidence type="ECO:0000313" key="2">
    <source>
        <dbReference type="Proteomes" id="UP000308886"/>
    </source>
</evidence>
<dbReference type="Proteomes" id="UP000308886">
    <property type="component" value="Unassembled WGS sequence"/>
</dbReference>
<comment type="caution">
    <text evidence="1">The sequence shown here is derived from an EMBL/GenBank/DDBJ whole genome shotgun (WGS) entry which is preliminary data.</text>
</comment>
<keyword evidence="2" id="KW-1185">Reference proteome</keyword>
<gene>
    <name evidence="1" type="ORF">E5358_12920</name>
</gene>
<proteinExistence type="predicted"/>
<evidence type="ECO:0000313" key="1">
    <source>
        <dbReference type="EMBL" id="TGX80466.1"/>
    </source>
</evidence>
<protein>
    <submittedName>
        <fullName evidence="1">TonB-dependent receptor</fullName>
    </submittedName>
</protein>
<accession>A0AC61QMJ7</accession>